<dbReference type="InterPro" id="IPR011008">
    <property type="entry name" value="Dimeric_a/b-barrel"/>
</dbReference>
<evidence type="ECO:0000313" key="4">
    <source>
        <dbReference type="Proteomes" id="UP001519343"/>
    </source>
</evidence>
<evidence type="ECO:0000313" key="3">
    <source>
        <dbReference type="EMBL" id="MBP1930241.1"/>
    </source>
</evidence>
<proteinExistence type="inferred from homology"/>
<dbReference type="Proteomes" id="UP001519343">
    <property type="component" value="Unassembled WGS sequence"/>
</dbReference>
<name>A0ABS4GJ06_9BACL</name>
<comment type="caution">
    <text evidence="3">The sequence shown here is derived from an EMBL/GenBank/DDBJ whole genome shotgun (WGS) entry which is preliminary data.</text>
</comment>
<evidence type="ECO:0000256" key="1">
    <source>
        <dbReference type="ARBA" id="ARBA00007689"/>
    </source>
</evidence>
<dbReference type="Pfam" id="PF03795">
    <property type="entry name" value="YCII"/>
    <property type="match status" value="1"/>
</dbReference>
<evidence type="ECO:0000259" key="2">
    <source>
        <dbReference type="Pfam" id="PF03795"/>
    </source>
</evidence>
<dbReference type="Gene3D" id="3.30.70.1060">
    <property type="entry name" value="Dimeric alpha+beta barrel"/>
    <property type="match status" value="1"/>
</dbReference>
<reference evidence="3 4" key="1">
    <citation type="submission" date="2021-03" db="EMBL/GenBank/DDBJ databases">
        <title>Genomic Encyclopedia of Type Strains, Phase IV (KMG-IV): sequencing the most valuable type-strain genomes for metagenomic binning, comparative biology and taxonomic classification.</title>
        <authorList>
            <person name="Goeker M."/>
        </authorList>
    </citation>
    <scope>NUCLEOTIDE SEQUENCE [LARGE SCALE GENOMIC DNA]</scope>
    <source>
        <strain evidence="3 4">DSM 24738</strain>
    </source>
</reference>
<dbReference type="PANTHER" id="PTHR37828">
    <property type="entry name" value="GSR2449 PROTEIN"/>
    <property type="match status" value="1"/>
</dbReference>
<dbReference type="EMBL" id="JAGGKT010000001">
    <property type="protein sequence ID" value="MBP1930241.1"/>
    <property type="molecule type" value="Genomic_DNA"/>
</dbReference>
<dbReference type="RefSeq" id="WP_209808093.1">
    <property type="nucleotide sequence ID" value="NZ_JAGGKT010000001.1"/>
</dbReference>
<dbReference type="PANTHER" id="PTHR37828:SF1">
    <property type="entry name" value="YCII-RELATED DOMAIN-CONTAINING PROTEIN"/>
    <property type="match status" value="1"/>
</dbReference>
<organism evidence="3 4">
    <name type="scientific">Ammoniphilus resinae</name>
    <dbReference type="NCBI Taxonomy" id="861532"/>
    <lineage>
        <taxon>Bacteria</taxon>
        <taxon>Bacillati</taxon>
        <taxon>Bacillota</taxon>
        <taxon>Bacilli</taxon>
        <taxon>Bacillales</taxon>
        <taxon>Paenibacillaceae</taxon>
        <taxon>Aneurinibacillus group</taxon>
        <taxon>Ammoniphilus</taxon>
    </lineage>
</organism>
<keyword evidence="4" id="KW-1185">Reference proteome</keyword>
<feature type="domain" description="YCII-related" evidence="2">
    <location>
        <begin position="15"/>
        <end position="83"/>
    </location>
</feature>
<dbReference type="InterPro" id="IPR005545">
    <property type="entry name" value="YCII"/>
</dbReference>
<accession>A0ABS4GJ06</accession>
<comment type="similarity">
    <text evidence="1">Belongs to the YciI family.</text>
</comment>
<dbReference type="SUPFAM" id="SSF54909">
    <property type="entry name" value="Dimeric alpha+beta barrel"/>
    <property type="match status" value="1"/>
</dbReference>
<sequence>MAHYAAVLYMIDPVKNQELRPQHVDYLNNLKEQGKIFAKGPFGEGKGGLVVYIANSYEEAKELAENDPYVINKVRRLELFEWNIT</sequence>
<gene>
    <name evidence="3" type="ORF">J2Z37_000228</name>
</gene>
<protein>
    <submittedName>
        <fullName evidence="3">Uncharacterized protein YciI</fullName>
    </submittedName>
</protein>